<comment type="caution">
    <text evidence="1">The sequence shown here is derived from an EMBL/GenBank/DDBJ whole genome shotgun (WGS) entry which is preliminary data.</text>
</comment>
<evidence type="ECO:0000313" key="2">
    <source>
        <dbReference type="Proteomes" id="UP000199727"/>
    </source>
</evidence>
<proteinExistence type="predicted"/>
<protein>
    <submittedName>
        <fullName evidence="1">Uncharacterized protein</fullName>
    </submittedName>
</protein>
<gene>
    <name evidence="1" type="ORF">C361_06577</name>
</gene>
<name>A0A854Q3A6_CRYNE</name>
<evidence type="ECO:0000313" key="1">
    <source>
        <dbReference type="EMBL" id="OXG11472.1"/>
    </source>
</evidence>
<organism evidence="1 2">
    <name type="scientific">Cryptococcus neoformans Tu259-1</name>
    <dbReference type="NCBI Taxonomy" id="1230072"/>
    <lineage>
        <taxon>Eukaryota</taxon>
        <taxon>Fungi</taxon>
        <taxon>Dikarya</taxon>
        <taxon>Basidiomycota</taxon>
        <taxon>Agaricomycotina</taxon>
        <taxon>Tremellomycetes</taxon>
        <taxon>Tremellales</taxon>
        <taxon>Cryptococcaceae</taxon>
        <taxon>Cryptococcus</taxon>
        <taxon>Cryptococcus neoformans species complex</taxon>
    </lineage>
</organism>
<dbReference type="Proteomes" id="UP000199727">
    <property type="component" value="Unassembled WGS sequence"/>
</dbReference>
<accession>A0A854Q3A6</accession>
<dbReference type="EMBL" id="AMKT01000098">
    <property type="protein sequence ID" value="OXG11472.1"/>
    <property type="molecule type" value="Genomic_DNA"/>
</dbReference>
<reference evidence="1 2" key="1">
    <citation type="submission" date="2017-06" db="EMBL/GenBank/DDBJ databases">
        <title>Global population genomics of the pathogenic fungus Cryptococcus neoformans var. grubii.</title>
        <authorList>
            <person name="Cuomo C."/>
            <person name="Litvintseva A."/>
            <person name="Chen Y."/>
            <person name="Young S."/>
            <person name="Zeng Q."/>
            <person name="Chapman S."/>
            <person name="Gujja S."/>
            <person name="Saif S."/>
            <person name="Birren B."/>
        </authorList>
    </citation>
    <scope>NUCLEOTIDE SEQUENCE [LARGE SCALE GENOMIC DNA]</scope>
    <source>
        <strain evidence="1 2">Tu259-1</strain>
    </source>
</reference>
<sequence>MSTSLSSKEYLPLHALDAADSDRHDELTDAILPLHQPIRDNLEQLLHVLRILLFFRPSLCPNCILGPPSWPTITIGKADICGPPKTWNKAKFNAPSGRRTYPKFEKLVALLNGFSAAAPLKEKSSHLMGR</sequence>
<dbReference type="AlphaFoldDB" id="A0A854Q3A6"/>